<dbReference type="OrthoDB" id="7555401at2759"/>
<name>A0A6H5HXK7_9HYME</name>
<sequence>MVIKQSLKGSARDWWEYVQEEINTPAAFRTAFTKKYWSREDQQKVRHKLEFGYYNKSDGASRSEYVLRLYNTAKFLNNCPTEDEFVEKFARHFDDAVQQTVLTQNISTIETFTQNARSTRPRRAGEYAADSACPRREYEYRAFRV</sequence>
<keyword evidence="2" id="KW-1185">Reference proteome</keyword>
<protein>
    <recommendedName>
        <fullName evidence="3">Retrotransposon gag domain-containing protein</fullName>
    </recommendedName>
</protein>
<organism evidence="1 2">
    <name type="scientific">Trichogramma brassicae</name>
    <dbReference type="NCBI Taxonomy" id="86971"/>
    <lineage>
        <taxon>Eukaryota</taxon>
        <taxon>Metazoa</taxon>
        <taxon>Ecdysozoa</taxon>
        <taxon>Arthropoda</taxon>
        <taxon>Hexapoda</taxon>
        <taxon>Insecta</taxon>
        <taxon>Pterygota</taxon>
        <taxon>Neoptera</taxon>
        <taxon>Endopterygota</taxon>
        <taxon>Hymenoptera</taxon>
        <taxon>Apocrita</taxon>
        <taxon>Proctotrupomorpha</taxon>
        <taxon>Chalcidoidea</taxon>
        <taxon>Trichogrammatidae</taxon>
        <taxon>Trichogramma</taxon>
    </lineage>
</organism>
<evidence type="ECO:0000313" key="2">
    <source>
        <dbReference type="Proteomes" id="UP000479190"/>
    </source>
</evidence>
<dbReference type="Proteomes" id="UP000479190">
    <property type="component" value="Unassembled WGS sequence"/>
</dbReference>
<accession>A0A6H5HXK7</accession>
<evidence type="ECO:0008006" key="3">
    <source>
        <dbReference type="Google" id="ProtNLM"/>
    </source>
</evidence>
<evidence type="ECO:0000313" key="1">
    <source>
        <dbReference type="EMBL" id="CAB0030506.1"/>
    </source>
</evidence>
<gene>
    <name evidence="1" type="ORF">TBRA_LOCUS2505</name>
</gene>
<reference evidence="1 2" key="1">
    <citation type="submission" date="2020-02" db="EMBL/GenBank/DDBJ databases">
        <authorList>
            <person name="Ferguson B K."/>
        </authorList>
    </citation>
    <scope>NUCLEOTIDE SEQUENCE [LARGE SCALE GENOMIC DNA]</scope>
</reference>
<proteinExistence type="predicted"/>
<dbReference type="EMBL" id="CADCXV010000491">
    <property type="protein sequence ID" value="CAB0030506.1"/>
    <property type="molecule type" value="Genomic_DNA"/>
</dbReference>
<dbReference type="AlphaFoldDB" id="A0A6H5HXK7"/>